<evidence type="ECO:0000256" key="2">
    <source>
        <dbReference type="ARBA" id="ARBA00022692"/>
    </source>
</evidence>
<protein>
    <submittedName>
        <fullName evidence="13">Gamma-aminobutyric acid type B receptor subunit 2</fullName>
    </submittedName>
</protein>
<evidence type="ECO:0000256" key="8">
    <source>
        <dbReference type="ARBA" id="ARBA00023224"/>
    </source>
</evidence>
<gene>
    <name evidence="13" type="ORF">EAG_06228</name>
</gene>
<keyword evidence="3 11" id="KW-1133">Transmembrane helix</keyword>
<keyword evidence="14" id="KW-1185">Reference proteome</keyword>
<feature type="domain" description="G-protein coupled receptors family 3 profile" evidence="12">
    <location>
        <begin position="132"/>
        <end position="282"/>
    </location>
</feature>
<feature type="transmembrane region" description="Helical" evidence="11">
    <location>
        <begin position="225"/>
        <end position="246"/>
    </location>
</feature>
<keyword evidence="2 11" id="KW-0812">Transmembrane</keyword>
<feature type="transmembrane region" description="Helical" evidence="11">
    <location>
        <begin position="48"/>
        <end position="70"/>
    </location>
</feature>
<keyword evidence="6 13" id="KW-0675">Receptor</keyword>
<dbReference type="Proteomes" id="UP000000311">
    <property type="component" value="Unassembled WGS sequence"/>
</dbReference>
<keyword evidence="7" id="KW-0325">Glycoprotein</keyword>
<feature type="compositionally biased region" description="Polar residues" evidence="10">
    <location>
        <begin position="712"/>
        <end position="725"/>
    </location>
</feature>
<comment type="subcellular location">
    <subcellularLocation>
        <location evidence="1">Membrane</location>
        <topology evidence="1">Multi-pass membrane protein</topology>
    </subcellularLocation>
</comment>
<dbReference type="Pfam" id="PF00003">
    <property type="entry name" value="7tm_3"/>
    <property type="match status" value="2"/>
</dbReference>
<evidence type="ECO:0000256" key="7">
    <source>
        <dbReference type="ARBA" id="ARBA00023180"/>
    </source>
</evidence>
<dbReference type="InterPro" id="IPR017978">
    <property type="entry name" value="GPCR_3_C"/>
</dbReference>
<organism evidence="14">
    <name type="scientific">Camponotus floridanus</name>
    <name type="common">Florida carpenter ant</name>
    <dbReference type="NCBI Taxonomy" id="104421"/>
    <lineage>
        <taxon>Eukaryota</taxon>
        <taxon>Metazoa</taxon>
        <taxon>Ecdysozoa</taxon>
        <taxon>Arthropoda</taxon>
        <taxon>Hexapoda</taxon>
        <taxon>Insecta</taxon>
        <taxon>Pterygota</taxon>
        <taxon>Neoptera</taxon>
        <taxon>Endopterygota</taxon>
        <taxon>Hymenoptera</taxon>
        <taxon>Apocrita</taxon>
        <taxon>Aculeata</taxon>
        <taxon>Formicoidea</taxon>
        <taxon>Formicidae</taxon>
        <taxon>Formicinae</taxon>
        <taxon>Camponotus</taxon>
    </lineage>
</organism>
<dbReference type="GO" id="GO:0038039">
    <property type="term" value="C:G protein-coupled receptor heterodimeric complex"/>
    <property type="evidence" value="ECO:0007669"/>
    <property type="project" value="TreeGrafter"/>
</dbReference>
<evidence type="ECO:0000256" key="3">
    <source>
        <dbReference type="ARBA" id="ARBA00022989"/>
    </source>
</evidence>
<dbReference type="OMA" id="HMEYFAG"/>
<feature type="transmembrane region" description="Helical" evidence="11">
    <location>
        <begin position="190"/>
        <end position="210"/>
    </location>
</feature>
<feature type="transmembrane region" description="Helical" evidence="11">
    <location>
        <begin position="253"/>
        <end position="275"/>
    </location>
</feature>
<dbReference type="FunCoup" id="E2A614">
    <property type="interactions" value="31"/>
</dbReference>
<dbReference type="InParanoid" id="E2A614"/>
<accession>E2A614</accession>
<dbReference type="InterPro" id="IPR002455">
    <property type="entry name" value="GPCR3_GABA-B"/>
</dbReference>
<evidence type="ECO:0000256" key="11">
    <source>
        <dbReference type="SAM" id="Phobius"/>
    </source>
</evidence>
<feature type="compositionally biased region" description="Polar residues" evidence="10">
    <location>
        <begin position="533"/>
        <end position="543"/>
    </location>
</feature>
<reference evidence="13 14" key="1">
    <citation type="journal article" date="2010" name="Science">
        <title>Genomic comparison of the ants Camponotus floridanus and Harpegnathos saltator.</title>
        <authorList>
            <person name="Bonasio R."/>
            <person name="Zhang G."/>
            <person name="Ye C."/>
            <person name="Mutti N.S."/>
            <person name="Fang X."/>
            <person name="Qin N."/>
            <person name="Donahue G."/>
            <person name="Yang P."/>
            <person name="Li Q."/>
            <person name="Li C."/>
            <person name="Zhang P."/>
            <person name="Huang Z."/>
            <person name="Berger S.L."/>
            <person name="Reinberg D."/>
            <person name="Wang J."/>
            <person name="Liebig J."/>
        </authorList>
    </citation>
    <scope>NUCLEOTIDE SEQUENCE [LARGE SCALE GENOMIC DNA]</scope>
    <source>
        <strain evidence="14">C129</strain>
    </source>
</reference>
<evidence type="ECO:0000256" key="6">
    <source>
        <dbReference type="ARBA" id="ARBA00023170"/>
    </source>
</evidence>
<dbReference type="EMBL" id="GL437108">
    <property type="protein sequence ID" value="EFN71073.1"/>
    <property type="molecule type" value="Genomic_DNA"/>
</dbReference>
<feature type="region of interest" description="Disordered" evidence="10">
    <location>
        <begin position="712"/>
        <end position="733"/>
    </location>
</feature>
<dbReference type="AlphaFoldDB" id="E2A614"/>
<evidence type="ECO:0000256" key="1">
    <source>
        <dbReference type="ARBA" id="ARBA00004141"/>
    </source>
</evidence>
<dbReference type="STRING" id="104421.E2A614"/>
<evidence type="ECO:0000313" key="14">
    <source>
        <dbReference type="Proteomes" id="UP000000311"/>
    </source>
</evidence>
<dbReference type="PANTHER" id="PTHR10519:SF46">
    <property type="entry name" value="METABOTROPIC GABA-B RECEPTOR SUBTYPE 3, ISOFORM A"/>
    <property type="match status" value="1"/>
</dbReference>
<feature type="region of interest" description="Disordered" evidence="10">
    <location>
        <begin position="657"/>
        <end position="685"/>
    </location>
</feature>
<dbReference type="PRINTS" id="PR01176">
    <property type="entry name" value="GABABRECEPTR"/>
</dbReference>
<feature type="transmembrane region" description="Helical" evidence="11">
    <location>
        <begin position="131"/>
        <end position="152"/>
    </location>
</feature>
<dbReference type="CDD" id="cd15047">
    <property type="entry name" value="7tmC_GABA-B-like"/>
    <property type="match status" value="1"/>
</dbReference>
<evidence type="ECO:0000313" key="13">
    <source>
        <dbReference type="EMBL" id="EFN71073.1"/>
    </source>
</evidence>
<sequence length="733" mass="80125">MNKIAIYTPEDGKLIMNCPGCVATRWPGGQVPAARRVFRLRMVTVAPAAFLVITCIASVGVTLTLVFLAFNLHFRKHKSIKLSSPRLNNMAAVGCGLVYGAVILLGLDDATLPDSDGYYPTVCKLLQDTQLIFLICMLLVIDVVVVTLWVSLDPMQRHLQNLTLEISPQDRGVVYQPQVEVCRSQHTNGWLSALYVYKGLLLVVGVYMAWETRHVKIPALNDSQYIGMSVYFVVITSGIVVVLANLMPDRATLTFVTITALILASTTATLALLFLPQLANILAGERADPVVQSFGLKIECNTRRFVTDDKRELQYRVEVQNRVYRREMAQLELELARLEKLLAQEPTEPSRASSSTSIPQRNPSIGGGLPLLLLSVLPPVIPRASWPSADSSGIRRGTVAFSSQPDLEPDDPRQSLADLYKLHRRRETEGPNRLGVFQRLFSLFGSRPSSRKTSTASFTGVASALRVHMGYIAGLVPGTKAASTCQVDAQGTHSPHARCGSGPIISITSEEDRRLSLGLRRKESSEPRVNFSLPPQASTSQSSSREKIRGSPRFPHRIVPANSLSAIAQGTSISRPHRWHSMEDATKPKTAQTTSRGSCSPNFDVWATSEVGVPFSELANTIRGRKPPDSLALTITVDSTASPVDARLGNDLRKLFRENDSQDPVSPAEYELKTTRSSSSSSSSLKIINGTSDCVPLKNNFTSEIQQDTVSNFCQETKSRPSSPVMSVIDTGG</sequence>
<dbReference type="PANTHER" id="PTHR10519">
    <property type="entry name" value="GABA-B RECEPTOR"/>
    <property type="match status" value="1"/>
</dbReference>
<evidence type="ECO:0000256" key="10">
    <source>
        <dbReference type="SAM" id="MobiDB-lite"/>
    </source>
</evidence>
<keyword evidence="4" id="KW-0297">G-protein coupled receptor</keyword>
<evidence type="ECO:0000256" key="5">
    <source>
        <dbReference type="ARBA" id="ARBA00023136"/>
    </source>
</evidence>
<dbReference type="GO" id="GO:0007214">
    <property type="term" value="P:gamma-aminobutyric acid signaling pathway"/>
    <property type="evidence" value="ECO:0007669"/>
    <property type="project" value="TreeGrafter"/>
</dbReference>
<feature type="region of interest" description="Disordered" evidence="10">
    <location>
        <begin position="519"/>
        <end position="567"/>
    </location>
</feature>
<feature type="transmembrane region" description="Helical" evidence="11">
    <location>
        <begin position="90"/>
        <end position="107"/>
    </location>
</feature>
<keyword evidence="9" id="KW-0175">Coiled coil</keyword>
<proteinExistence type="predicted"/>
<dbReference type="PROSITE" id="PS50259">
    <property type="entry name" value="G_PROTEIN_RECEP_F3_4"/>
    <property type="match status" value="1"/>
</dbReference>
<evidence type="ECO:0000256" key="4">
    <source>
        <dbReference type="ARBA" id="ARBA00023040"/>
    </source>
</evidence>
<keyword evidence="5 11" id="KW-0472">Membrane</keyword>
<evidence type="ECO:0000256" key="9">
    <source>
        <dbReference type="SAM" id="Coils"/>
    </source>
</evidence>
<evidence type="ECO:0000259" key="12">
    <source>
        <dbReference type="PROSITE" id="PS50259"/>
    </source>
</evidence>
<dbReference type="OrthoDB" id="411630at2759"/>
<feature type="coiled-coil region" evidence="9">
    <location>
        <begin position="321"/>
        <end position="348"/>
    </location>
</feature>
<name>E2A614_CAMFO</name>
<dbReference type="GO" id="GO:0004965">
    <property type="term" value="F:G protein-coupled GABA receptor activity"/>
    <property type="evidence" value="ECO:0007669"/>
    <property type="project" value="InterPro"/>
</dbReference>
<keyword evidence="8" id="KW-0807">Transducer</keyword>